<evidence type="ECO:0000256" key="1">
    <source>
        <dbReference type="SAM" id="MobiDB-lite"/>
    </source>
</evidence>
<keyword evidence="2" id="KW-0732">Signal</keyword>
<proteinExistence type="predicted"/>
<sequence>MFSMFFIFLLVLSGSFSAFAKADNSSIEPEKLETQQKEEGEIFEDDPPEIQGDIENLDEGLEDGEEIFTEEVPQAEDIFQSEEEAEPLPEEEEPGETPEGDMEIQEDPAPGSMSVFTDGAGETAGRYLPVSAVQGREPLLKKGFCKNPRFLQCGILVDIGRRIFDGRFVFMAYKKNS</sequence>
<gene>
    <name evidence="3" type="ORF">BGLFYP119_02519</name>
</gene>
<evidence type="ECO:0000313" key="3">
    <source>
        <dbReference type="EMBL" id="VYT26344.1"/>
    </source>
</evidence>
<feature type="region of interest" description="Disordered" evidence="1">
    <location>
        <begin position="72"/>
        <end position="109"/>
    </location>
</feature>
<evidence type="ECO:0000256" key="2">
    <source>
        <dbReference type="SAM" id="SignalP"/>
    </source>
</evidence>
<accession>A0A6N2V790</accession>
<organism evidence="3">
    <name type="scientific">Blautia glucerasea</name>
    <dbReference type="NCBI Taxonomy" id="536633"/>
    <lineage>
        <taxon>Bacteria</taxon>
        <taxon>Bacillati</taxon>
        <taxon>Bacillota</taxon>
        <taxon>Clostridia</taxon>
        <taxon>Lachnospirales</taxon>
        <taxon>Lachnospiraceae</taxon>
        <taxon>Blautia</taxon>
    </lineage>
</organism>
<protein>
    <submittedName>
        <fullName evidence="3">Uncharacterized protein</fullName>
    </submittedName>
</protein>
<dbReference type="EMBL" id="CACRST010000025">
    <property type="protein sequence ID" value="VYT26344.1"/>
    <property type="molecule type" value="Genomic_DNA"/>
</dbReference>
<name>A0A6N2V790_9FIRM</name>
<feature type="chain" id="PRO_5039123655" evidence="2">
    <location>
        <begin position="21"/>
        <end position="177"/>
    </location>
</feature>
<feature type="compositionally biased region" description="Basic and acidic residues" evidence="1">
    <location>
        <begin position="28"/>
        <end position="40"/>
    </location>
</feature>
<feature type="signal peptide" evidence="2">
    <location>
        <begin position="1"/>
        <end position="20"/>
    </location>
</feature>
<feature type="region of interest" description="Disordered" evidence="1">
    <location>
        <begin position="22"/>
        <end position="55"/>
    </location>
</feature>
<reference evidence="3" key="1">
    <citation type="submission" date="2019-11" db="EMBL/GenBank/DDBJ databases">
        <authorList>
            <person name="Feng L."/>
        </authorList>
    </citation>
    <scope>NUCLEOTIDE SEQUENCE</scope>
    <source>
        <strain evidence="3">BgluceraseaLFYP119</strain>
    </source>
</reference>
<dbReference type="AlphaFoldDB" id="A0A6N2V790"/>
<feature type="compositionally biased region" description="Acidic residues" evidence="1">
    <location>
        <begin position="79"/>
        <end position="106"/>
    </location>
</feature>